<organism evidence="1">
    <name type="scientific">Paenibacillus sp. AN1007</name>
    <dbReference type="NCBI Taxonomy" id="3151385"/>
    <lineage>
        <taxon>Bacteria</taxon>
        <taxon>Bacillati</taxon>
        <taxon>Bacillota</taxon>
        <taxon>Bacilli</taxon>
        <taxon>Bacillales</taxon>
        <taxon>Paenibacillaceae</taxon>
        <taxon>Paenibacillus</taxon>
    </lineage>
</organism>
<evidence type="ECO:0008006" key="2">
    <source>
        <dbReference type="Google" id="ProtNLM"/>
    </source>
</evidence>
<reference evidence="1" key="1">
    <citation type="submission" date="2024-05" db="EMBL/GenBank/DDBJ databases">
        <title>Draft genome assemblies of 36 bacteria isolated from hibernating arctic ground squirrels.</title>
        <authorList>
            <person name="McKee H."/>
            <person name="Mullen L."/>
            <person name="Drown D.M."/>
            <person name="Duddleston K.N."/>
        </authorList>
    </citation>
    <scope>NUCLEOTIDE SEQUENCE</scope>
    <source>
        <strain evidence="1">AN1007</strain>
    </source>
</reference>
<gene>
    <name evidence="1" type="ORF">ABXS70_02675</name>
</gene>
<sequence>MDIIQALIESMPYFRAAIRQDVTLSLIDREKYLYFSSGESEI</sequence>
<proteinExistence type="predicted"/>
<dbReference type="EMBL" id="CP159992">
    <property type="protein sequence ID" value="XCP95660.1"/>
    <property type="molecule type" value="Genomic_DNA"/>
</dbReference>
<protein>
    <recommendedName>
        <fullName evidence="2">Crp/Fnr family transcriptional regulator</fullName>
    </recommendedName>
</protein>
<dbReference type="AlphaFoldDB" id="A0AAU8NF53"/>
<accession>A0AAU8NF53</accession>
<evidence type="ECO:0000313" key="1">
    <source>
        <dbReference type="EMBL" id="XCP95660.1"/>
    </source>
</evidence>
<dbReference type="RefSeq" id="WP_366293669.1">
    <property type="nucleotide sequence ID" value="NZ_CP159992.1"/>
</dbReference>
<name>A0AAU8NF53_9BACL</name>